<dbReference type="Proteomes" id="UP000727490">
    <property type="component" value="Unassembled WGS sequence"/>
</dbReference>
<dbReference type="InterPro" id="IPR029033">
    <property type="entry name" value="His_PPase_superfam"/>
</dbReference>
<dbReference type="GO" id="GO:0016787">
    <property type="term" value="F:hydrolase activity"/>
    <property type="evidence" value="ECO:0007669"/>
    <property type="project" value="UniProtKB-KW"/>
</dbReference>
<reference evidence="2 3" key="1">
    <citation type="journal article" date="2020" name="Syst. Appl. Microbiol.">
        <title>Arthrospiribacter ruber gen. nov., sp. nov., a novel bacterium isolated from Arthrospira cultures.</title>
        <authorList>
            <person name="Waleron M."/>
            <person name="Misztak A."/>
            <person name="Waleron M.M."/>
            <person name="Furmaniak M."/>
            <person name="Mrozik A."/>
            <person name="Waleron K."/>
        </authorList>
    </citation>
    <scope>NUCLEOTIDE SEQUENCE [LARGE SCALE GENOMIC DNA]</scope>
    <source>
        <strain evidence="2 3">DPMB0001</strain>
    </source>
</reference>
<proteinExistence type="predicted"/>
<dbReference type="SUPFAM" id="SSF53254">
    <property type="entry name" value="Phosphoglycerate mutase-like"/>
    <property type="match status" value="1"/>
</dbReference>
<accession>A0A951IYG3</accession>
<dbReference type="Gene3D" id="3.40.50.1240">
    <property type="entry name" value="Phosphoglycerate mutase-like"/>
    <property type="match status" value="1"/>
</dbReference>
<comment type="caution">
    <text evidence="2">The sequence shown here is derived from an EMBL/GenBank/DDBJ whole genome shotgun (WGS) entry which is preliminary data.</text>
</comment>
<sequence length="228" mass="25484">MVLALAGDSTMTKFFDISSHLKDRNASCIRNKSLKIDGILILSKFALPSTSAWHDYFNYFQAINTFATMATNKMLYLLRHGEAEMAFGQHEDFNRQLTSNGIAQLKRLGKILALNATSFDQVLSSSARRTMMTTDLINEFVPSSKIIFEEGLYEAYTEQILNHINKVDKNVDSLLLVGHNPGISSIASYITQGQFLSMLPGMMAKISIEVDCWSMVGRQTGVLIEILQ</sequence>
<dbReference type="InterPro" id="IPR051021">
    <property type="entry name" value="Mito_Ser/Thr_phosphatase"/>
</dbReference>
<dbReference type="EMBL" id="RPHB01000004">
    <property type="protein sequence ID" value="MBW3468136.1"/>
    <property type="molecule type" value="Genomic_DNA"/>
</dbReference>
<organism evidence="2 3">
    <name type="scientific">Arthrospiribacter ruber</name>
    <dbReference type="NCBI Taxonomy" id="2487934"/>
    <lineage>
        <taxon>Bacteria</taxon>
        <taxon>Pseudomonadati</taxon>
        <taxon>Bacteroidota</taxon>
        <taxon>Cytophagia</taxon>
        <taxon>Cytophagales</taxon>
        <taxon>Cyclobacteriaceae</taxon>
        <taxon>Arthrospiribacter</taxon>
    </lineage>
</organism>
<keyword evidence="3" id="KW-1185">Reference proteome</keyword>
<dbReference type="CDD" id="cd07067">
    <property type="entry name" value="HP_PGM_like"/>
    <property type="match status" value="1"/>
</dbReference>
<name>A0A951IYG3_9BACT</name>
<evidence type="ECO:0000313" key="3">
    <source>
        <dbReference type="Proteomes" id="UP000727490"/>
    </source>
</evidence>
<dbReference type="PANTHER" id="PTHR20935">
    <property type="entry name" value="PHOSPHOGLYCERATE MUTASE-RELATED"/>
    <property type="match status" value="1"/>
</dbReference>
<protein>
    <submittedName>
        <fullName evidence="2">Phosphohistidine phosphatase SixA</fullName>
    </submittedName>
</protein>
<evidence type="ECO:0000256" key="1">
    <source>
        <dbReference type="ARBA" id="ARBA00022801"/>
    </source>
</evidence>
<gene>
    <name evidence="2" type="ORF">EGN73_09965</name>
</gene>
<dbReference type="AlphaFoldDB" id="A0A951IYG3"/>
<dbReference type="InterPro" id="IPR013078">
    <property type="entry name" value="His_Pase_superF_clade-1"/>
</dbReference>
<dbReference type="SMART" id="SM00855">
    <property type="entry name" value="PGAM"/>
    <property type="match status" value="1"/>
</dbReference>
<evidence type="ECO:0000313" key="2">
    <source>
        <dbReference type="EMBL" id="MBW3468136.1"/>
    </source>
</evidence>
<dbReference type="Pfam" id="PF00300">
    <property type="entry name" value="His_Phos_1"/>
    <property type="match status" value="1"/>
</dbReference>
<keyword evidence="1" id="KW-0378">Hydrolase</keyword>